<comment type="caution">
    <text evidence="1">The sequence shown here is derived from an EMBL/GenBank/DDBJ whole genome shotgun (WGS) entry which is preliminary data.</text>
</comment>
<sequence length="80" mass="8836">MSGQQIDHLVKMANQIALNFGEQRDLSRAAQCTAEHLEKFWTRAMREQLSAYADAGGEDLSPAVRLVFAGQSDTQGSQRP</sequence>
<dbReference type="RefSeq" id="WP_149609613.1">
    <property type="nucleotide sequence ID" value="NZ_VTUX01000001.1"/>
</dbReference>
<dbReference type="EMBL" id="VTUX01000001">
    <property type="protein sequence ID" value="KAA1194144.1"/>
    <property type="molecule type" value="Genomic_DNA"/>
</dbReference>
<dbReference type="InterPro" id="IPR021074">
    <property type="entry name" value="Formate_DH_dsu"/>
</dbReference>
<accession>A0A5B0X491</accession>
<organism evidence="1 2">
    <name type="scientific">Pseudohalioglobus sediminis</name>
    <dbReference type="NCBI Taxonomy" id="2606449"/>
    <lineage>
        <taxon>Bacteria</taxon>
        <taxon>Pseudomonadati</taxon>
        <taxon>Pseudomonadota</taxon>
        <taxon>Gammaproteobacteria</taxon>
        <taxon>Cellvibrionales</taxon>
        <taxon>Halieaceae</taxon>
        <taxon>Pseudohalioglobus</taxon>
    </lineage>
</organism>
<dbReference type="Pfam" id="PF11390">
    <property type="entry name" value="FdsD"/>
    <property type="match status" value="1"/>
</dbReference>
<evidence type="ECO:0000313" key="1">
    <source>
        <dbReference type="EMBL" id="KAA1194144.1"/>
    </source>
</evidence>
<protein>
    <submittedName>
        <fullName evidence="1">Formate dehydrogenase subunit delta</fullName>
    </submittedName>
</protein>
<keyword evidence="2" id="KW-1185">Reference proteome</keyword>
<reference evidence="1 2" key="1">
    <citation type="submission" date="2019-09" db="EMBL/GenBank/DDBJ databases">
        <authorList>
            <person name="Chen X.-Y."/>
        </authorList>
    </citation>
    <scope>NUCLEOTIDE SEQUENCE [LARGE SCALE GENOMIC DNA]</scope>
    <source>
        <strain evidence="1 2">NY5</strain>
    </source>
</reference>
<dbReference type="Proteomes" id="UP000323708">
    <property type="component" value="Unassembled WGS sequence"/>
</dbReference>
<dbReference type="AlphaFoldDB" id="A0A5B0X491"/>
<name>A0A5B0X491_9GAMM</name>
<proteinExistence type="predicted"/>
<gene>
    <name evidence="1" type="ORF">F0M18_01510</name>
</gene>
<evidence type="ECO:0000313" key="2">
    <source>
        <dbReference type="Proteomes" id="UP000323708"/>
    </source>
</evidence>